<name>A0A3M8HE59_9BACI</name>
<keyword evidence="6" id="KW-1185">Reference proteome</keyword>
<keyword evidence="2" id="KW-0479">Metal-binding</keyword>
<evidence type="ECO:0000256" key="2">
    <source>
        <dbReference type="ARBA" id="ARBA00022723"/>
    </source>
</evidence>
<dbReference type="OrthoDB" id="9809962at2"/>
<accession>A0A3M8HE59</accession>
<dbReference type="SFLD" id="SFLDS00003">
    <property type="entry name" value="Haloacid_Dehalogenase"/>
    <property type="match status" value="1"/>
</dbReference>
<dbReference type="Pfam" id="PF13419">
    <property type="entry name" value="HAD_2"/>
    <property type="match status" value="1"/>
</dbReference>
<dbReference type="AlphaFoldDB" id="A0A3M8HE59"/>
<dbReference type="Gene3D" id="1.10.150.520">
    <property type="match status" value="1"/>
</dbReference>
<organism evidence="5 6">
    <name type="scientific">Lysinibacillus halotolerans</name>
    <dbReference type="NCBI Taxonomy" id="1368476"/>
    <lineage>
        <taxon>Bacteria</taxon>
        <taxon>Bacillati</taxon>
        <taxon>Bacillota</taxon>
        <taxon>Bacilli</taxon>
        <taxon>Bacillales</taxon>
        <taxon>Bacillaceae</taxon>
        <taxon>Lysinibacillus</taxon>
    </lineage>
</organism>
<evidence type="ECO:0000256" key="1">
    <source>
        <dbReference type="ARBA" id="ARBA00001946"/>
    </source>
</evidence>
<dbReference type="NCBIfam" id="TIGR01549">
    <property type="entry name" value="HAD-SF-IA-v1"/>
    <property type="match status" value="1"/>
</dbReference>
<dbReference type="InterPro" id="IPR036412">
    <property type="entry name" value="HAD-like_sf"/>
</dbReference>
<evidence type="ECO:0000256" key="4">
    <source>
        <dbReference type="ARBA" id="ARBA00022842"/>
    </source>
</evidence>
<dbReference type="Proteomes" id="UP000279909">
    <property type="component" value="Unassembled WGS sequence"/>
</dbReference>
<keyword evidence="3 5" id="KW-0378">Hydrolase</keyword>
<dbReference type="GO" id="GO:0046872">
    <property type="term" value="F:metal ion binding"/>
    <property type="evidence" value="ECO:0007669"/>
    <property type="project" value="UniProtKB-KW"/>
</dbReference>
<dbReference type="InterPro" id="IPR023214">
    <property type="entry name" value="HAD_sf"/>
</dbReference>
<evidence type="ECO:0000256" key="3">
    <source>
        <dbReference type="ARBA" id="ARBA00022801"/>
    </source>
</evidence>
<reference evidence="5 6" key="1">
    <citation type="journal article" date="2014" name="Int. J. Syst. Evol. Microbiol.">
        <title>Lysinibacillus halotolerans sp. nov., isolated from saline-alkaline soil.</title>
        <authorList>
            <person name="Kong D."/>
            <person name="Wang Y."/>
            <person name="Zhao B."/>
            <person name="Li Y."/>
            <person name="Song J."/>
            <person name="Zhai Y."/>
            <person name="Zhang C."/>
            <person name="Wang H."/>
            <person name="Chen X."/>
            <person name="Zhao B."/>
            <person name="Ruan Z."/>
        </authorList>
    </citation>
    <scope>NUCLEOTIDE SEQUENCE [LARGE SCALE GENOMIC DNA]</scope>
    <source>
        <strain evidence="5 6">MCCC 1A12703</strain>
    </source>
</reference>
<dbReference type="EMBL" id="RHLQ01000006">
    <property type="protein sequence ID" value="RND00662.1"/>
    <property type="molecule type" value="Genomic_DNA"/>
</dbReference>
<dbReference type="SUPFAM" id="SSF56784">
    <property type="entry name" value="HAD-like"/>
    <property type="match status" value="1"/>
</dbReference>
<proteinExistence type="predicted"/>
<dbReference type="RefSeq" id="WP_122971055.1">
    <property type="nucleotide sequence ID" value="NZ_RHLQ01000006.1"/>
</dbReference>
<evidence type="ECO:0000313" key="5">
    <source>
        <dbReference type="EMBL" id="RND00662.1"/>
    </source>
</evidence>
<dbReference type="InterPro" id="IPR006439">
    <property type="entry name" value="HAD-SF_hydro_IA"/>
</dbReference>
<dbReference type="PANTHER" id="PTHR46470:SF2">
    <property type="entry name" value="GLYCERALDEHYDE 3-PHOSPHATE PHOSPHATASE"/>
    <property type="match status" value="1"/>
</dbReference>
<comment type="caution">
    <text evidence="5">The sequence shown here is derived from an EMBL/GenBank/DDBJ whole genome shotgun (WGS) entry which is preliminary data.</text>
</comment>
<dbReference type="InterPro" id="IPR051400">
    <property type="entry name" value="HAD-like_hydrolase"/>
</dbReference>
<dbReference type="Gene3D" id="3.40.50.1000">
    <property type="entry name" value="HAD superfamily/HAD-like"/>
    <property type="match status" value="1"/>
</dbReference>
<comment type="cofactor">
    <cofactor evidence="1">
        <name>Mg(2+)</name>
        <dbReference type="ChEBI" id="CHEBI:18420"/>
    </cofactor>
</comment>
<dbReference type="GO" id="GO:0044281">
    <property type="term" value="P:small molecule metabolic process"/>
    <property type="evidence" value="ECO:0007669"/>
    <property type="project" value="UniProtKB-ARBA"/>
</dbReference>
<gene>
    <name evidence="5" type="ORF">EC501_04260</name>
</gene>
<dbReference type="PANTHER" id="PTHR46470">
    <property type="entry name" value="N-ACYLNEURAMINATE-9-PHOSPHATASE"/>
    <property type="match status" value="1"/>
</dbReference>
<keyword evidence="4" id="KW-0460">Magnesium</keyword>
<dbReference type="InterPro" id="IPR041492">
    <property type="entry name" value="HAD_2"/>
</dbReference>
<dbReference type="GO" id="GO:0016791">
    <property type="term" value="F:phosphatase activity"/>
    <property type="evidence" value="ECO:0007669"/>
    <property type="project" value="TreeGrafter"/>
</dbReference>
<protein>
    <submittedName>
        <fullName evidence="5">HAD family hydrolase</fullName>
    </submittedName>
</protein>
<dbReference type="SFLD" id="SFLDG01129">
    <property type="entry name" value="C1.5:_HAD__Beta-PGM__Phosphata"/>
    <property type="match status" value="1"/>
</dbReference>
<evidence type="ECO:0000313" key="6">
    <source>
        <dbReference type="Proteomes" id="UP000279909"/>
    </source>
</evidence>
<sequence>MKKIIVFDMDDTLYDEYDFVKSGFRAVSEFLEEEFHVKKNEVYDWMWNRLQQQGRGAIFDDVLKEYGFYKKKLAQKCVSIYRLHKPNIQLPQNTINTLENLRSFPLYLVTDGHKLVQYNKVLALKLENYMEKCYITYRYGRKHSKPSPYCFQLIAKREKVEPENIVYIGDNPSKDFVGIKNLGFRTIRIMTGQHAHKQLTSEYEAELQIQNITELPIALKKIWPEVEV</sequence>